<reference evidence="2 3" key="1">
    <citation type="submission" date="2019-10" db="EMBL/GenBank/DDBJ databases">
        <title>Evolutionary dynamics of vancomycin-resistant Enterococcus faecium during gastrointestinal tract colonization and bloodstream infection in immunocompromised pediatric patients.</title>
        <authorList>
            <person name="Chilambi G.S."/>
            <person name="Nordstrom H.R."/>
            <person name="Evans D.R."/>
            <person name="Ferrolino J."/>
            <person name="Hayden R.T."/>
            <person name="Maron G.M."/>
            <person name="Vo A.N."/>
            <person name="Gilmore M.S."/>
            <person name="Wolf J."/>
            <person name="Rosch J.W."/>
            <person name="Van Tyne D."/>
        </authorList>
    </citation>
    <scope>NUCLEOTIDE SEQUENCE [LARGE SCALE GENOMIC DNA]</scope>
    <source>
        <strain evidence="2 3">VRECG27</strain>
    </source>
</reference>
<keyword evidence="1" id="KW-1133">Transmembrane helix</keyword>
<gene>
    <name evidence="2" type="ORF">GBM73_00200</name>
</gene>
<dbReference type="AlphaFoldDB" id="A0A7V7Y2T1"/>
<feature type="transmembrane region" description="Helical" evidence="1">
    <location>
        <begin position="6"/>
        <end position="28"/>
    </location>
</feature>
<keyword evidence="1" id="KW-0812">Transmembrane</keyword>
<evidence type="ECO:0008006" key="4">
    <source>
        <dbReference type="Google" id="ProtNLM"/>
    </source>
</evidence>
<evidence type="ECO:0000313" key="2">
    <source>
        <dbReference type="EMBL" id="KAB7575842.1"/>
    </source>
</evidence>
<comment type="caution">
    <text evidence="2">The sequence shown here is derived from an EMBL/GenBank/DDBJ whole genome shotgun (WGS) entry which is preliminary data.</text>
</comment>
<feature type="transmembrane region" description="Helical" evidence="1">
    <location>
        <begin position="68"/>
        <end position="85"/>
    </location>
</feature>
<sequence>MEAYEFLGAALRNIFGNLLSACLVAEYLVKRKIVRFNNIFVIMASIVGIGFAGISKIIGGLMESINDIFAFFGYGAIAILMYQVIPFRKIMPRISRYSYDIYLLHILVFSTIHQIIPNLVLAAFVSIPITLVLSYYYSIMLYRLKLK</sequence>
<feature type="transmembrane region" description="Helical" evidence="1">
    <location>
        <begin position="97"/>
        <end position="116"/>
    </location>
</feature>
<feature type="transmembrane region" description="Helical" evidence="1">
    <location>
        <begin position="122"/>
        <end position="142"/>
    </location>
</feature>
<dbReference type="RefSeq" id="WP_002304670.1">
    <property type="nucleotide sequence ID" value="NZ_BTSQ01000021.1"/>
</dbReference>
<dbReference type="EMBL" id="WEFP01000001">
    <property type="protein sequence ID" value="KAB7575842.1"/>
    <property type="molecule type" value="Genomic_DNA"/>
</dbReference>
<name>A0A7V7Y2T1_ENTFC</name>
<organism evidence="2 3">
    <name type="scientific">Enterococcus faecium</name>
    <name type="common">Streptococcus faecium</name>
    <dbReference type="NCBI Taxonomy" id="1352"/>
    <lineage>
        <taxon>Bacteria</taxon>
        <taxon>Bacillati</taxon>
        <taxon>Bacillota</taxon>
        <taxon>Bacilli</taxon>
        <taxon>Lactobacillales</taxon>
        <taxon>Enterococcaceae</taxon>
        <taxon>Enterococcus</taxon>
    </lineage>
</organism>
<proteinExistence type="predicted"/>
<keyword evidence="1" id="KW-0472">Membrane</keyword>
<evidence type="ECO:0000313" key="3">
    <source>
        <dbReference type="Proteomes" id="UP000469871"/>
    </source>
</evidence>
<accession>A0A7V7Y2T1</accession>
<evidence type="ECO:0000256" key="1">
    <source>
        <dbReference type="SAM" id="Phobius"/>
    </source>
</evidence>
<feature type="transmembrane region" description="Helical" evidence="1">
    <location>
        <begin position="40"/>
        <end position="62"/>
    </location>
</feature>
<dbReference type="Proteomes" id="UP000469871">
    <property type="component" value="Unassembled WGS sequence"/>
</dbReference>
<protein>
    <recommendedName>
        <fullName evidence="4">Acyltransferase</fullName>
    </recommendedName>
</protein>